<organism evidence="5 6">
    <name type="scientific">Nitrospira defluvii</name>
    <dbReference type="NCBI Taxonomy" id="330214"/>
    <lineage>
        <taxon>Bacteria</taxon>
        <taxon>Pseudomonadati</taxon>
        <taxon>Nitrospirota</taxon>
        <taxon>Nitrospiria</taxon>
        <taxon>Nitrospirales</taxon>
        <taxon>Nitrospiraceae</taxon>
        <taxon>Nitrospira</taxon>
    </lineage>
</organism>
<keyword evidence="3" id="KW-0067">ATP-binding</keyword>
<reference evidence="5 6" key="1">
    <citation type="submission" date="2021-02" db="EMBL/GenBank/DDBJ databases">
        <authorList>
            <person name="Han P."/>
        </authorList>
    </citation>
    <scope>NUCLEOTIDE SEQUENCE [LARGE SCALE GENOMIC DNA]</scope>
    <source>
        <strain evidence="5">Candidatus Nitrospira sp. ZN2</strain>
    </source>
</reference>
<comment type="caution">
    <text evidence="5">The sequence shown here is derived from an EMBL/GenBank/DDBJ whole genome shotgun (WGS) entry which is preliminary data.</text>
</comment>
<evidence type="ECO:0000256" key="3">
    <source>
        <dbReference type="ARBA" id="ARBA00022840"/>
    </source>
</evidence>
<dbReference type="InterPro" id="IPR014729">
    <property type="entry name" value="Rossmann-like_a/b/a_fold"/>
</dbReference>
<protein>
    <recommendedName>
        <fullName evidence="4">UspA domain-containing protein</fullName>
    </recommendedName>
</protein>
<sequence length="284" mass="31045">MHAPRTSLVIHRIFHPTDFSEDSQVAFAHALKLALAYRAELTIMHVDPEVSPEGFEDFPRVRPTLAKWGLLPESSAKGDVTRLGLHIRKVRALASDAKQAIIHHLTAAPTDLMVLATHQHEGFARWVHHSLAEPVSRHMHVKTLFVPSHVQGFVDRETGNTSLNRLLLPISLTPPSQPAIDAATALVSQLNVSPVTLTLVHAGQEPDPTALVLPDKPDWSWNQLFGQGDPVEWVLAAGAEFDVDVIVMATKGQDSVLDMLRGSTTERVLRGARCPVLAIPAPLV</sequence>
<dbReference type="Gene3D" id="3.40.50.12370">
    <property type="match status" value="1"/>
</dbReference>
<keyword evidence="2" id="KW-0547">Nucleotide-binding</keyword>
<keyword evidence="6" id="KW-1185">Reference proteome</keyword>
<dbReference type="EMBL" id="CAJNBJ010000001">
    <property type="protein sequence ID" value="CAE6689240.1"/>
    <property type="molecule type" value="Genomic_DNA"/>
</dbReference>
<dbReference type="Proteomes" id="UP000675880">
    <property type="component" value="Unassembled WGS sequence"/>
</dbReference>
<name>A0ABN7KES8_9BACT</name>
<dbReference type="Gene3D" id="3.40.50.620">
    <property type="entry name" value="HUPs"/>
    <property type="match status" value="1"/>
</dbReference>
<dbReference type="InterPro" id="IPR006016">
    <property type="entry name" value="UspA"/>
</dbReference>
<dbReference type="CDD" id="cd00293">
    <property type="entry name" value="USP-like"/>
    <property type="match status" value="2"/>
</dbReference>
<feature type="domain" description="UspA" evidence="4">
    <location>
        <begin position="11"/>
        <end position="147"/>
    </location>
</feature>
<evidence type="ECO:0000256" key="2">
    <source>
        <dbReference type="ARBA" id="ARBA00022741"/>
    </source>
</evidence>
<dbReference type="PRINTS" id="PR01438">
    <property type="entry name" value="UNVRSLSTRESS"/>
</dbReference>
<comment type="similarity">
    <text evidence="1">Belongs to the universal stress protein A family.</text>
</comment>
<evidence type="ECO:0000259" key="4">
    <source>
        <dbReference type="Pfam" id="PF00582"/>
    </source>
</evidence>
<evidence type="ECO:0000313" key="6">
    <source>
        <dbReference type="Proteomes" id="UP000675880"/>
    </source>
</evidence>
<proteinExistence type="inferred from homology"/>
<dbReference type="PANTHER" id="PTHR46268:SF27">
    <property type="entry name" value="UNIVERSAL STRESS PROTEIN RV2623"/>
    <property type="match status" value="1"/>
</dbReference>
<dbReference type="PANTHER" id="PTHR46268">
    <property type="entry name" value="STRESS RESPONSE PROTEIN NHAX"/>
    <property type="match status" value="1"/>
</dbReference>
<dbReference type="RefSeq" id="WP_213040073.1">
    <property type="nucleotide sequence ID" value="NZ_CAJNBJ010000001.1"/>
</dbReference>
<gene>
    <name evidence="5" type="ORF">NSPZN2_10133</name>
</gene>
<dbReference type="Pfam" id="PF00582">
    <property type="entry name" value="Usp"/>
    <property type="match status" value="2"/>
</dbReference>
<evidence type="ECO:0000256" key="1">
    <source>
        <dbReference type="ARBA" id="ARBA00008791"/>
    </source>
</evidence>
<dbReference type="InterPro" id="IPR006015">
    <property type="entry name" value="Universal_stress_UspA"/>
</dbReference>
<feature type="domain" description="UspA" evidence="4">
    <location>
        <begin position="227"/>
        <end position="280"/>
    </location>
</feature>
<evidence type="ECO:0000313" key="5">
    <source>
        <dbReference type="EMBL" id="CAE6689240.1"/>
    </source>
</evidence>
<accession>A0ABN7KES8</accession>
<dbReference type="SUPFAM" id="SSF52402">
    <property type="entry name" value="Adenine nucleotide alpha hydrolases-like"/>
    <property type="match status" value="2"/>
</dbReference>